<organism evidence="1 2">
    <name type="scientific">Ancylostoma duodenale</name>
    <dbReference type="NCBI Taxonomy" id="51022"/>
    <lineage>
        <taxon>Eukaryota</taxon>
        <taxon>Metazoa</taxon>
        <taxon>Ecdysozoa</taxon>
        <taxon>Nematoda</taxon>
        <taxon>Chromadorea</taxon>
        <taxon>Rhabditida</taxon>
        <taxon>Rhabditina</taxon>
        <taxon>Rhabditomorpha</taxon>
        <taxon>Strongyloidea</taxon>
        <taxon>Ancylostomatidae</taxon>
        <taxon>Ancylostomatinae</taxon>
        <taxon>Ancylostoma</taxon>
    </lineage>
</organism>
<name>A0A0C2HEW5_9BILA</name>
<dbReference type="EMBL" id="KN726471">
    <property type="protein sequence ID" value="KIH68081.1"/>
    <property type="molecule type" value="Genomic_DNA"/>
</dbReference>
<dbReference type="Proteomes" id="UP000054047">
    <property type="component" value="Unassembled WGS sequence"/>
</dbReference>
<evidence type="ECO:0000313" key="1">
    <source>
        <dbReference type="EMBL" id="KIH68081.1"/>
    </source>
</evidence>
<reference evidence="1 2" key="1">
    <citation type="submission" date="2013-12" db="EMBL/GenBank/DDBJ databases">
        <title>Draft genome of the parsitic nematode Ancylostoma duodenale.</title>
        <authorList>
            <person name="Mitreva M."/>
        </authorList>
    </citation>
    <scope>NUCLEOTIDE SEQUENCE [LARGE SCALE GENOMIC DNA]</scope>
    <source>
        <strain evidence="1 2">Zhejiang</strain>
    </source>
</reference>
<dbReference type="OrthoDB" id="5873579at2759"/>
<evidence type="ECO:0000313" key="2">
    <source>
        <dbReference type="Proteomes" id="UP000054047"/>
    </source>
</evidence>
<gene>
    <name evidence="1" type="ORF">ANCDUO_01586</name>
</gene>
<accession>A0A0C2HEW5</accession>
<keyword evidence="2" id="KW-1185">Reference proteome</keyword>
<proteinExistence type="predicted"/>
<sequence>MHEGTAYGRGIIKIQEEYLFHDHRCIKLKKRTSAPPICPQHDIVHTNLPAPPGRRTIMKTRIPRTDGVKTSAEGW</sequence>
<dbReference type="AlphaFoldDB" id="A0A0C2HEW5"/>
<protein>
    <submittedName>
        <fullName evidence="1">Uncharacterized protein</fullName>
    </submittedName>
</protein>